<name>A0A365K9Z5_9BACL</name>
<dbReference type="Proteomes" id="UP000251869">
    <property type="component" value="Unassembled WGS sequence"/>
</dbReference>
<protein>
    <submittedName>
        <fullName evidence="1">Uncharacterized protein</fullName>
    </submittedName>
</protein>
<evidence type="ECO:0000313" key="1">
    <source>
        <dbReference type="EMBL" id="RAZ69181.1"/>
    </source>
</evidence>
<gene>
    <name evidence="1" type="ORF">DP119_00515</name>
</gene>
<organism evidence="1 2">
    <name type="scientific">Planococcus maitriensis</name>
    <dbReference type="NCBI Taxonomy" id="221799"/>
    <lineage>
        <taxon>Bacteria</taxon>
        <taxon>Bacillati</taxon>
        <taxon>Bacillota</taxon>
        <taxon>Bacilli</taxon>
        <taxon>Bacillales</taxon>
        <taxon>Caryophanaceae</taxon>
        <taxon>Planococcus</taxon>
    </lineage>
</organism>
<comment type="caution">
    <text evidence="1">The sequence shown here is derived from an EMBL/GenBank/DDBJ whole genome shotgun (WGS) entry which is preliminary data.</text>
</comment>
<dbReference type="AlphaFoldDB" id="A0A365K9Z5"/>
<sequence>MHLNVILGITIDTFEMCDLITKRNQDPIIILDYLQEADYIRCENYVYMSPNYFKTYKSRYEKITYYMSRYINPGTWK</sequence>
<accession>A0A365K9Z5</accession>
<reference evidence="1 2" key="1">
    <citation type="submission" date="2018-06" db="EMBL/GenBank/DDBJ databases">
        <title>The draft genome sequences of strains SCU63 and S1.</title>
        <authorList>
            <person name="Gan L."/>
        </authorList>
    </citation>
    <scope>NUCLEOTIDE SEQUENCE [LARGE SCALE GENOMIC DNA]</scope>
    <source>
        <strain evidence="1 2">S1</strain>
    </source>
</reference>
<proteinExistence type="predicted"/>
<dbReference type="EMBL" id="QLZQ01000001">
    <property type="protein sequence ID" value="RAZ69181.1"/>
    <property type="molecule type" value="Genomic_DNA"/>
</dbReference>
<evidence type="ECO:0000313" key="2">
    <source>
        <dbReference type="Proteomes" id="UP000251869"/>
    </source>
</evidence>
<keyword evidence="2" id="KW-1185">Reference proteome</keyword>